<keyword evidence="3" id="KW-1185">Reference proteome</keyword>
<dbReference type="GeneID" id="301682998"/>
<keyword evidence="1" id="KW-1133">Transmembrane helix</keyword>
<feature type="transmembrane region" description="Helical" evidence="1">
    <location>
        <begin position="12"/>
        <end position="33"/>
    </location>
</feature>
<feature type="transmembrane region" description="Helical" evidence="1">
    <location>
        <begin position="81"/>
        <end position="102"/>
    </location>
</feature>
<evidence type="ECO:0000256" key="1">
    <source>
        <dbReference type="SAM" id="Phobius"/>
    </source>
</evidence>
<sequence length="140" mass="15780">MNSENLVVEPIYIVVIASTIFSIILGLIFKDMLEYQVAVWRQADRKNRINYKTPNAKVAYVAMSVCVFVAVSSSLLVFIPIYWLATVGGAIVVFPTALLIWLQLGSMLNLWEDKGDEAIDLDRFFEGDRERITGSRSDKS</sequence>
<feature type="transmembrane region" description="Helical" evidence="1">
    <location>
        <begin position="54"/>
        <end position="75"/>
    </location>
</feature>
<dbReference type="EMBL" id="BIMW01000089">
    <property type="protein sequence ID" value="GCE94090.1"/>
    <property type="molecule type" value="Genomic_DNA"/>
</dbReference>
<evidence type="ECO:0000313" key="3">
    <source>
        <dbReference type="Proteomes" id="UP000326169"/>
    </source>
</evidence>
<gene>
    <name evidence="2" type="ORF">NIES46_21420</name>
</gene>
<keyword evidence="1" id="KW-0812">Transmembrane</keyword>
<dbReference type="Proteomes" id="UP000326169">
    <property type="component" value="Unassembled WGS sequence"/>
</dbReference>
<evidence type="ECO:0000313" key="2">
    <source>
        <dbReference type="EMBL" id="GCE94090.1"/>
    </source>
</evidence>
<keyword evidence="1" id="KW-0472">Membrane</keyword>
<comment type="caution">
    <text evidence="2">The sequence shown here is derived from an EMBL/GenBank/DDBJ whole genome shotgun (WGS) entry which is preliminary data.</text>
</comment>
<reference evidence="2 3" key="1">
    <citation type="journal article" date="2019" name="J Genomics">
        <title>The Draft Genome of a Hydrogen-producing Cyanobacterium, Arthrospira platensis NIES-46.</title>
        <authorList>
            <person name="Suzuki S."/>
            <person name="Yamaguchi H."/>
            <person name="Kawachi M."/>
        </authorList>
    </citation>
    <scope>NUCLEOTIDE SEQUENCE [LARGE SCALE GENOMIC DNA]</scope>
    <source>
        <strain evidence="2 3">NIES-46</strain>
    </source>
</reference>
<proteinExistence type="predicted"/>
<protein>
    <submittedName>
        <fullName evidence="2">Uncharacterized protein</fullName>
    </submittedName>
</protein>
<dbReference type="RefSeq" id="WP_062945987.1">
    <property type="nucleotide sequence ID" value="NZ_BIMW01000089.1"/>
</dbReference>
<name>A0A5M3T830_LIMPL</name>
<organism evidence="2 3">
    <name type="scientific">Limnospira platensis NIES-46</name>
    <dbReference type="NCBI Taxonomy" id="1236695"/>
    <lineage>
        <taxon>Bacteria</taxon>
        <taxon>Bacillati</taxon>
        <taxon>Cyanobacteriota</taxon>
        <taxon>Cyanophyceae</taxon>
        <taxon>Oscillatoriophycideae</taxon>
        <taxon>Oscillatoriales</taxon>
        <taxon>Sirenicapillariaceae</taxon>
        <taxon>Limnospira</taxon>
    </lineage>
</organism>
<accession>A0A5M3T830</accession>